<gene>
    <name evidence="1" type="ORF">K3G42_014829</name>
</gene>
<accession>A0ACB8EXD4</accession>
<keyword evidence="2" id="KW-1185">Reference proteome</keyword>
<protein>
    <submittedName>
        <fullName evidence="1">Uncharacterized protein</fullName>
    </submittedName>
</protein>
<reference evidence="1" key="1">
    <citation type="submission" date="2021-08" db="EMBL/GenBank/DDBJ databases">
        <title>The first chromosome-level gecko genome reveals the dynamic sex chromosomes of Neotropical dwarf geckos (Sphaerodactylidae: Sphaerodactylus).</title>
        <authorList>
            <person name="Pinto B.J."/>
            <person name="Keating S.E."/>
            <person name="Gamble T."/>
        </authorList>
    </citation>
    <scope>NUCLEOTIDE SEQUENCE</scope>
    <source>
        <strain evidence="1">TG3544</strain>
    </source>
</reference>
<proteinExistence type="predicted"/>
<organism evidence="1 2">
    <name type="scientific">Sphaerodactylus townsendi</name>
    <dbReference type="NCBI Taxonomy" id="933632"/>
    <lineage>
        <taxon>Eukaryota</taxon>
        <taxon>Metazoa</taxon>
        <taxon>Chordata</taxon>
        <taxon>Craniata</taxon>
        <taxon>Vertebrata</taxon>
        <taxon>Euteleostomi</taxon>
        <taxon>Lepidosauria</taxon>
        <taxon>Squamata</taxon>
        <taxon>Bifurcata</taxon>
        <taxon>Gekkota</taxon>
        <taxon>Sphaerodactylidae</taxon>
        <taxon>Sphaerodactylus</taxon>
    </lineage>
</organism>
<comment type="caution">
    <text evidence="1">The sequence shown here is derived from an EMBL/GenBank/DDBJ whole genome shotgun (WGS) entry which is preliminary data.</text>
</comment>
<name>A0ACB8EXD4_9SAUR</name>
<dbReference type="Proteomes" id="UP000827872">
    <property type="component" value="Linkage Group LG15"/>
</dbReference>
<dbReference type="EMBL" id="CM037628">
    <property type="protein sequence ID" value="KAH7997333.1"/>
    <property type="molecule type" value="Genomic_DNA"/>
</dbReference>
<evidence type="ECO:0000313" key="2">
    <source>
        <dbReference type="Proteomes" id="UP000827872"/>
    </source>
</evidence>
<evidence type="ECO:0000313" key="1">
    <source>
        <dbReference type="EMBL" id="KAH7997333.1"/>
    </source>
</evidence>
<sequence>MRSPQFCCLLLAVSLMPGTPLLAGARELQDPESQDLSGHLFLQEMLGLGHPHQDTPNRSLRSTIPWQPPPPPRPRKAGCKNFYWKTLTSC</sequence>